<dbReference type="EMBL" id="MU001833">
    <property type="protein sequence ID" value="KAF2796364.1"/>
    <property type="molecule type" value="Genomic_DNA"/>
</dbReference>
<sequence>MTAFSFPALAAGPPSRRNWYKELLDHPDCAGNSAQVQEAYQSHRTQYFTAQVKAFGLSDVNPVTPDQALIKYLERQERLSSSINGTPLATSDDLDAQEVNCLVIWTRPPPPIIALIHKLQNRIASLVGPDLHVIPTNDLHLSVIELSHRHSVAQLRSVADEVGIARIQQILDLISTLASKPELGLPQLNFDKMGIALNFLPLTEPPYTYHHLRSDMHALALESGVSIDMCYTAPSAHVTLGRFVGNAFFDSKGAREEFVKVVQEVNDDLRRLSESDDGLKWVVGESASLELQLGYLKFGREREKAEALGRA</sequence>
<evidence type="ECO:0000313" key="1">
    <source>
        <dbReference type="EMBL" id="KAF2796364.1"/>
    </source>
</evidence>
<evidence type="ECO:0008006" key="3">
    <source>
        <dbReference type="Google" id="ProtNLM"/>
    </source>
</evidence>
<dbReference type="AlphaFoldDB" id="A0A6A6XJH2"/>
<dbReference type="OrthoDB" id="2967263at2759"/>
<dbReference type="SUPFAM" id="SSF55144">
    <property type="entry name" value="LigT-like"/>
    <property type="match status" value="1"/>
</dbReference>
<dbReference type="Proteomes" id="UP000799757">
    <property type="component" value="Unassembled WGS sequence"/>
</dbReference>
<gene>
    <name evidence="1" type="ORF">K505DRAFT_237949</name>
</gene>
<accession>A0A6A6XJH2</accession>
<proteinExistence type="predicted"/>
<evidence type="ECO:0000313" key="2">
    <source>
        <dbReference type="Proteomes" id="UP000799757"/>
    </source>
</evidence>
<protein>
    <recommendedName>
        <fullName evidence="3">RNA ligase/cyclic nucleotide phosphodiesterase</fullName>
    </recommendedName>
</protein>
<keyword evidence="2" id="KW-1185">Reference proteome</keyword>
<reference evidence="1" key="1">
    <citation type="journal article" date="2020" name="Stud. Mycol.">
        <title>101 Dothideomycetes genomes: a test case for predicting lifestyles and emergence of pathogens.</title>
        <authorList>
            <person name="Haridas S."/>
            <person name="Albert R."/>
            <person name="Binder M."/>
            <person name="Bloem J."/>
            <person name="Labutti K."/>
            <person name="Salamov A."/>
            <person name="Andreopoulos B."/>
            <person name="Baker S."/>
            <person name="Barry K."/>
            <person name="Bills G."/>
            <person name="Bluhm B."/>
            <person name="Cannon C."/>
            <person name="Castanera R."/>
            <person name="Culley D."/>
            <person name="Daum C."/>
            <person name="Ezra D."/>
            <person name="Gonzalez J."/>
            <person name="Henrissat B."/>
            <person name="Kuo A."/>
            <person name="Liang C."/>
            <person name="Lipzen A."/>
            <person name="Lutzoni F."/>
            <person name="Magnuson J."/>
            <person name="Mondo S."/>
            <person name="Nolan M."/>
            <person name="Ohm R."/>
            <person name="Pangilinan J."/>
            <person name="Park H.-J."/>
            <person name="Ramirez L."/>
            <person name="Alfaro M."/>
            <person name="Sun H."/>
            <person name="Tritt A."/>
            <person name="Yoshinaga Y."/>
            <person name="Zwiers L.-H."/>
            <person name="Turgeon B."/>
            <person name="Goodwin S."/>
            <person name="Spatafora J."/>
            <person name="Crous P."/>
            <person name="Grigoriev I."/>
        </authorList>
    </citation>
    <scope>NUCLEOTIDE SEQUENCE</scope>
    <source>
        <strain evidence="1">CBS 109.77</strain>
    </source>
</reference>
<organism evidence="1 2">
    <name type="scientific">Melanomma pulvis-pyrius CBS 109.77</name>
    <dbReference type="NCBI Taxonomy" id="1314802"/>
    <lineage>
        <taxon>Eukaryota</taxon>
        <taxon>Fungi</taxon>
        <taxon>Dikarya</taxon>
        <taxon>Ascomycota</taxon>
        <taxon>Pezizomycotina</taxon>
        <taxon>Dothideomycetes</taxon>
        <taxon>Pleosporomycetidae</taxon>
        <taxon>Pleosporales</taxon>
        <taxon>Melanommataceae</taxon>
        <taxon>Melanomma</taxon>
    </lineage>
</organism>
<name>A0A6A6XJH2_9PLEO</name>
<dbReference type="InterPro" id="IPR009097">
    <property type="entry name" value="Cyclic_Pdiesterase"/>
</dbReference>